<dbReference type="AlphaFoldDB" id="A0A848DND2"/>
<dbReference type="Proteomes" id="UP000586918">
    <property type="component" value="Unassembled WGS sequence"/>
</dbReference>
<dbReference type="Pfam" id="PF01638">
    <property type="entry name" value="HxlR"/>
    <property type="match status" value="1"/>
</dbReference>
<dbReference type="PANTHER" id="PTHR33204">
    <property type="entry name" value="TRANSCRIPTIONAL REGULATOR, MARR FAMILY"/>
    <property type="match status" value="1"/>
</dbReference>
<keyword evidence="3" id="KW-0804">Transcription</keyword>
<evidence type="ECO:0000259" key="4">
    <source>
        <dbReference type="PROSITE" id="PS51118"/>
    </source>
</evidence>
<evidence type="ECO:0000313" key="5">
    <source>
        <dbReference type="EMBL" id="NMH94320.1"/>
    </source>
</evidence>
<comment type="caution">
    <text evidence="5">The sequence shown here is derived from an EMBL/GenBank/DDBJ whole genome shotgun (WGS) entry which is preliminary data.</text>
</comment>
<dbReference type="SUPFAM" id="SSF55718">
    <property type="entry name" value="SCP-like"/>
    <property type="match status" value="1"/>
</dbReference>
<organism evidence="5 6">
    <name type="scientific">Pseudonocardia bannensis</name>
    <dbReference type="NCBI Taxonomy" id="630973"/>
    <lineage>
        <taxon>Bacteria</taxon>
        <taxon>Bacillati</taxon>
        <taxon>Actinomycetota</taxon>
        <taxon>Actinomycetes</taxon>
        <taxon>Pseudonocardiales</taxon>
        <taxon>Pseudonocardiaceae</taxon>
        <taxon>Pseudonocardia</taxon>
    </lineage>
</organism>
<keyword evidence="1" id="KW-0805">Transcription regulation</keyword>
<dbReference type="Gene3D" id="1.10.10.10">
    <property type="entry name" value="Winged helix-like DNA-binding domain superfamily/Winged helix DNA-binding domain"/>
    <property type="match status" value="1"/>
</dbReference>
<dbReference type="InterPro" id="IPR036388">
    <property type="entry name" value="WH-like_DNA-bd_sf"/>
</dbReference>
<dbReference type="InterPro" id="IPR036527">
    <property type="entry name" value="SCP2_sterol-bd_dom_sf"/>
</dbReference>
<dbReference type="RefSeq" id="WP_169415004.1">
    <property type="nucleotide sequence ID" value="NZ_JAAXKZ010000104.1"/>
</dbReference>
<dbReference type="PANTHER" id="PTHR33204:SF18">
    <property type="entry name" value="TRANSCRIPTIONAL REGULATORY PROTEIN"/>
    <property type="match status" value="1"/>
</dbReference>
<dbReference type="PROSITE" id="PS51118">
    <property type="entry name" value="HTH_HXLR"/>
    <property type="match status" value="1"/>
</dbReference>
<keyword evidence="2" id="KW-0238">DNA-binding</keyword>
<proteinExistence type="predicted"/>
<reference evidence="5 6" key="1">
    <citation type="submission" date="2020-04" db="EMBL/GenBank/DDBJ databases">
        <authorList>
            <person name="Klaysubun C."/>
            <person name="Duangmal K."/>
            <person name="Lipun K."/>
        </authorList>
    </citation>
    <scope>NUCLEOTIDE SEQUENCE [LARGE SCALE GENOMIC DNA]</scope>
    <source>
        <strain evidence="5 6">DSM 45300</strain>
    </source>
</reference>
<dbReference type="InterPro" id="IPR036390">
    <property type="entry name" value="WH_DNA-bd_sf"/>
</dbReference>
<dbReference type="InterPro" id="IPR002577">
    <property type="entry name" value="HTH_HxlR"/>
</dbReference>
<keyword evidence="6" id="KW-1185">Reference proteome</keyword>
<feature type="domain" description="HTH hxlR-type" evidence="4">
    <location>
        <begin position="8"/>
        <end position="99"/>
    </location>
</feature>
<dbReference type="InterPro" id="IPR011991">
    <property type="entry name" value="ArsR-like_HTH"/>
</dbReference>
<name>A0A848DND2_9PSEU</name>
<evidence type="ECO:0000256" key="1">
    <source>
        <dbReference type="ARBA" id="ARBA00023015"/>
    </source>
</evidence>
<accession>A0A848DND2</accession>
<gene>
    <name evidence="5" type="ORF">HF519_22620</name>
</gene>
<protein>
    <submittedName>
        <fullName evidence="5">Transcriptional regulator</fullName>
    </submittedName>
</protein>
<dbReference type="EMBL" id="JAAXKZ010000104">
    <property type="protein sequence ID" value="NMH94320.1"/>
    <property type="molecule type" value="Genomic_DNA"/>
</dbReference>
<dbReference type="SUPFAM" id="SSF46785">
    <property type="entry name" value="Winged helix' DNA-binding domain"/>
    <property type="match status" value="1"/>
</dbReference>
<sequence>MSRYGQYCPITRALEVLGDRWSLLIIRDLLVGAHRFNDLARGLPRLSRGLLSKRLDQLQRDGLVEHRDGGYHATEAGEQLRPLVFGLAEWGARWAFGEPRPDELDPAVLMWWIRGGIDPAPFERRRVVIHVRFPELRRGRYWLVVEPADVSLCFTDPGYDVDITVETPLPVLYQVWEARIEFLPALRDGLIRVTGPHDLVRALPRALQLSPVAPYVRRARVPAAQGAAATGGAALA</sequence>
<evidence type="ECO:0000313" key="6">
    <source>
        <dbReference type="Proteomes" id="UP000586918"/>
    </source>
</evidence>
<evidence type="ECO:0000256" key="2">
    <source>
        <dbReference type="ARBA" id="ARBA00023125"/>
    </source>
</evidence>
<dbReference type="GO" id="GO:0003677">
    <property type="term" value="F:DNA binding"/>
    <property type="evidence" value="ECO:0007669"/>
    <property type="project" value="UniProtKB-KW"/>
</dbReference>
<evidence type="ECO:0000256" key="3">
    <source>
        <dbReference type="ARBA" id="ARBA00023163"/>
    </source>
</evidence>
<dbReference type="CDD" id="cd00090">
    <property type="entry name" value="HTH_ARSR"/>
    <property type="match status" value="1"/>
</dbReference>